<evidence type="ECO:0000313" key="5">
    <source>
        <dbReference type="Proteomes" id="UP000075809"/>
    </source>
</evidence>
<feature type="domain" description="BRCT" evidence="3">
    <location>
        <begin position="131"/>
        <end position="179"/>
    </location>
</feature>
<dbReference type="CDD" id="cd17731">
    <property type="entry name" value="BRCT_TopBP1_rpt2_like"/>
    <property type="match status" value="2"/>
</dbReference>
<dbReference type="InterPro" id="IPR001357">
    <property type="entry name" value="BRCT_dom"/>
</dbReference>
<gene>
    <name evidence="4" type="ORF">ALC60_13539</name>
</gene>
<feature type="domain" description="BRCT" evidence="3">
    <location>
        <begin position="368"/>
        <end position="460"/>
    </location>
</feature>
<feature type="domain" description="BRCT" evidence="3">
    <location>
        <begin position="668"/>
        <end position="765"/>
    </location>
</feature>
<accession>A0A151WHX3</accession>
<dbReference type="FunFam" id="3.40.50.10190:FF:000020">
    <property type="entry name" value="DNA topoisomerase II binding protein 1"/>
    <property type="match status" value="1"/>
</dbReference>
<dbReference type="InterPro" id="IPR059215">
    <property type="entry name" value="BRCT2_TopBP1-like"/>
</dbReference>
<dbReference type="EMBL" id="KQ983106">
    <property type="protein sequence ID" value="KYQ47418.1"/>
    <property type="molecule type" value="Genomic_DNA"/>
</dbReference>
<keyword evidence="4" id="KW-0413">Isomerase</keyword>
<dbReference type="InterPro" id="IPR049936">
    <property type="entry name" value="TopBP1_BRCT_8"/>
</dbReference>
<dbReference type="SMART" id="SM00292">
    <property type="entry name" value="BRCT"/>
    <property type="match status" value="6"/>
</dbReference>
<feature type="domain" description="BRCT" evidence="3">
    <location>
        <begin position="1172"/>
        <end position="1254"/>
    </location>
</feature>
<dbReference type="GO" id="GO:0006270">
    <property type="term" value="P:DNA replication initiation"/>
    <property type="evidence" value="ECO:0007669"/>
    <property type="project" value="TreeGrafter"/>
</dbReference>
<reference evidence="4 5" key="1">
    <citation type="submission" date="2015-09" db="EMBL/GenBank/DDBJ databases">
        <title>Trachymyrmex zeteki WGS genome.</title>
        <authorList>
            <person name="Nygaard S."/>
            <person name="Hu H."/>
            <person name="Boomsma J."/>
            <person name="Zhang G."/>
        </authorList>
    </citation>
    <scope>NUCLEOTIDE SEQUENCE [LARGE SCALE GENOMIC DNA]</scope>
    <source>
        <strain evidence="4">Tzet28-1</strain>
        <tissue evidence="4">Whole body</tissue>
    </source>
</reference>
<evidence type="ECO:0000256" key="2">
    <source>
        <dbReference type="SAM" id="MobiDB-lite"/>
    </source>
</evidence>
<dbReference type="PANTHER" id="PTHR13561:SF20">
    <property type="entry name" value="DNA TOPOISOMERASE 2-BINDING PROTEIN 1"/>
    <property type="match status" value="1"/>
</dbReference>
<dbReference type="CDD" id="cd18434">
    <property type="entry name" value="BRCT_TopBP1_rpt5"/>
    <property type="match status" value="1"/>
</dbReference>
<feature type="domain" description="BRCT" evidence="3">
    <location>
        <begin position="207"/>
        <end position="292"/>
    </location>
</feature>
<dbReference type="Proteomes" id="UP000075809">
    <property type="component" value="Unassembled WGS sequence"/>
</dbReference>
<dbReference type="SUPFAM" id="SSF52113">
    <property type="entry name" value="BRCT domain"/>
    <property type="match status" value="5"/>
</dbReference>
<dbReference type="Gene3D" id="3.40.50.10190">
    <property type="entry name" value="BRCT domain"/>
    <property type="match status" value="8"/>
</dbReference>
<protein>
    <submittedName>
        <fullName evidence="4">DNA topoisomerase 2-binding protein 1-A</fullName>
    </submittedName>
</protein>
<dbReference type="InterPro" id="IPR036420">
    <property type="entry name" value="BRCT_dom_sf"/>
</dbReference>
<sequence>MTTQESTIECDVNIYFIVPSHLESEDDCSEKTWQAFNKCNELSLRPEWVSEQFCYNMKPQKNDVFVIEEFKGEVFEKLKNFKCSIVSPKCLLICFLNGESIPEGRSPIYTTSMRKMCICTSGFNTETKDWIQQRVEYMGGFFTKQLRGSVTHLIADSVMSAKYERAIEMEIPIMTKEWIEAVWKANLKEIIKADDKIFDKYKCPVFMNLIVTSTNIQRRQKEEIKRLIHQHGGIFMGPLDGTKVRVVLATKNGPLSDKLKYAMENDIACLTLDWVYESIKIGYALPFHNFIIQSVKACSTPEKSNTQELLNCSNISSITHDRRHTNYISESFCSTISNYSNIDAITSKLSTTSKLNVLDRLTFGEAKSAGPFLDGCNIYLAGFVTSVRDRLNKILNVGGATRFDDISGAVTHVIVGDESKAFAELKAIKSEGLCPYILNVEWLEESMKLKRPASEELFLFEAKDAVPKKNIETPASPLSKKNLQMLQQSKRSLPPLNLEKVIPPVNEDEQPDLVQQYLQENNDRSSVRHEFIKPLTPVSKDKDRGNSSKAKNAHTSVLDTTKNVENDNTMLLSQSYTVNEKLFKGLTFVVAGFDSEDNHIEETIVMLGGRLASRTYSGIPDYGIVPVDGSLLKYTVNEIVNDLFIVDCINQEEVVDIMYYHRPLSIRKPCNPLSGCVITMSMYTGSERMYLSTLAMKLGAICQDMFARKANVEKNTHGSTHLVCPSPEGNKYNAAVRWKLPAVTADWLKTCVDELTLVDETPFLVGETIAPVRTTSENLLIAGENRPSPAEEITSRMITPKRHLSQVKDALSVETPLINKRLSLVMNQTPPSPFHVSTPESPYGQVFKPNPSPDTRKGWIKWTENFPDLQVEEPPLKRRPLSTPLSALKRQLWEKLKNPEQIITMSAAYASRFEAVFLCTHPKGPKMSYAAAGCYMKKSGFVRKWVKRYNETKNVDDLPERDTRRSTTKKDDKAIIKIFEKNPGCSLRRAKNLLLKKDIDVSFNAIRQRLLDSEYGWRSKEKQPEHESDQSMRHDDDNNSFSEGAEEESNKTTPTLVPSINRKLDFDEKSSPISKEINMQIAQLDQVLQRTSSTPENRYSLSGENAKKYNETSDHIQKCIVKDSQAIDAIVWEDPDHPKRSILDKRSSNDNSNVIHEEHIDEDAIECEPSTTRKFMLSGIKDKIAYEQVIKDLGGDVSTDANFDSSATHLLCIRLSRNEKMLSSIASGKWILHCSYLQDSKREGRFLDEEEYEWGNPKNKNKIPEPNSELENAIGAAVYKWRLKLQKELYGPFSNMVALLMVSEEKYDQFKRLIEAGGGLVMQAKPPYDASPSGRRITHCFVNVKQVNQPVDWAMLASKGILCFLPQYLSDYLTAVTPLNPRECVLPEFKKYLALLPK</sequence>
<dbReference type="PANTHER" id="PTHR13561">
    <property type="entry name" value="DNA REPLICATION REGULATOR DPB11-RELATED"/>
    <property type="match status" value="1"/>
</dbReference>
<dbReference type="Pfam" id="PF12738">
    <property type="entry name" value="PTCB-BRCT"/>
    <property type="match status" value="2"/>
</dbReference>
<dbReference type="FunFam" id="3.40.50.10190:FF:000018">
    <property type="entry name" value="DNA topoisomerase 2-binding protein 1"/>
    <property type="match status" value="1"/>
</dbReference>
<evidence type="ECO:0000256" key="1">
    <source>
        <dbReference type="ARBA" id="ARBA00022737"/>
    </source>
</evidence>
<proteinExistence type="predicted"/>
<dbReference type="CDD" id="cd17728">
    <property type="entry name" value="BRCT_TopBP1_rpt8"/>
    <property type="match status" value="1"/>
</dbReference>
<dbReference type="InterPro" id="IPR049542">
    <property type="entry name" value="TopBP1-like_BRCT0"/>
</dbReference>
<keyword evidence="1" id="KW-0677">Repeat</keyword>
<dbReference type="Pfam" id="PF00533">
    <property type="entry name" value="BRCT"/>
    <property type="match status" value="3"/>
</dbReference>
<evidence type="ECO:0000259" key="3">
    <source>
        <dbReference type="PROSITE" id="PS50172"/>
    </source>
</evidence>
<feature type="region of interest" description="Disordered" evidence="2">
    <location>
        <begin position="1141"/>
        <end position="1161"/>
    </location>
</feature>
<organism evidence="4 5">
    <name type="scientific">Mycetomoellerius zeteki</name>
    <dbReference type="NCBI Taxonomy" id="64791"/>
    <lineage>
        <taxon>Eukaryota</taxon>
        <taxon>Metazoa</taxon>
        <taxon>Ecdysozoa</taxon>
        <taxon>Arthropoda</taxon>
        <taxon>Hexapoda</taxon>
        <taxon>Insecta</taxon>
        <taxon>Pterygota</taxon>
        <taxon>Neoptera</taxon>
        <taxon>Endopterygota</taxon>
        <taxon>Hymenoptera</taxon>
        <taxon>Apocrita</taxon>
        <taxon>Aculeata</taxon>
        <taxon>Formicoidea</taxon>
        <taxon>Formicidae</taxon>
        <taxon>Myrmicinae</taxon>
        <taxon>Mycetomoellerius</taxon>
    </lineage>
</organism>
<feature type="domain" description="BRCT" evidence="3">
    <location>
        <begin position="578"/>
        <end position="662"/>
    </location>
</feature>
<evidence type="ECO:0000313" key="4">
    <source>
        <dbReference type="EMBL" id="KYQ47418.1"/>
    </source>
</evidence>
<dbReference type="GO" id="GO:0033314">
    <property type="term" value="P:mitotic DNA replication checkpoint signaling"/>
    <property type="evidence" value="ECO:0007669"/>
    <property type="project" value="TreeGrafter"/>
</dbReference>
<dbReference type="PROSITE" id="PS50172">
    <property type="entry name" value="BRCT"/>
    <property type="match status" value="6"/>
</dbReference>
<dbReference type="STRING" id="64791.A0A151WHX3"/>
<name>A0A151WHX3_9HYME</name>
<dbReference type="GO" id="GO:0016853">
    <property type="term" value="F:isomerase activity"/>
    <property type="evidence" value="ECO:0007669"/>
    <property type="project" value="UniProtKB-KW"/>
</dbReference>
<feature type="region of interest" description="Disordered" evidence="2">
    <location>
        <begin position="1018"/>
        <end position="1063"/>
    </location>
</feature>
<dbReference type="Pfam" id="PF21298">
    <property type="entry name" value="TopBP1_BRCT0"/>
    <property type="match status" value="1"/>
</dbReference>
<dbReference type="GO" id="GO:0007095">
    <property type="term" value="P:mitotic G2 DNA damage checkpoint signaling"/>
    <property type="evidence" value="ECO:0007669"/>
    <property type="project" value="TreeGrafter"/>
</dbReference>
<feature type="compositionally biased region" description="Basic and acidic residues" evidence="2">
    <location>
        <begin position="1018"/>
        <end position="1037"/>
    </location>
</feature>
<dbReference type="CDD" id="cd17738">
    <property type="entry name" value="BRCT_TopBP1_rpt7"/>
    <property type="match status" value="1"/>
</dbReference>
<keyword evidence="5" id="KW-1185">Reference proteome</keyword>